<dbReference type="InterPro" id="IPR051416">
    <property type="entry name" value="phD-YefM_TA_antitoxins"/>
</dbReference>
<name>A0A6M0K4A1_9GAMM</name>
<protein>
    <recommendedName>
        <fullName evidence="2">Antitoxin</fullName>
    </recommendedName>
</protein>
<dbReference type="PANTHER" id="PTHR35377">
    <property type="entry name" value="ANTITOXIN VAPB49-RELATED-RELATED"/>
    <property type="match status" value="1"/>
</dbReference>
<dbReference type="RefSeq" id="WP_164455533.1">
    <property type="nucleotide sequence ID" value="NZ_JAAIJQ010000101.1"/>
</dbReference>
<dbReference type="NCBIfam" id="TIGR01552">
    <property type="entry name" value="phd_fam"/>
    <property type="match status" value="1"/>
</dbReference>
<accession>A0A6M0K4A1</accession>
<dbReference type="PANTHER" id="PTHR35377:SF4">
    <property type="entry name" value="PREVENT-HOST-DEATH FAMILY PROTEIN"/>
    <property type="match status" value="1"/>
</dbReference>
<evidence type="ECO:0000256" key="1">
    <source>
        <dbReference type="ARBA" id="ARBA00009981"/>
    </source>
</evidence>
<reference evidence="4 5" key="1">
    <citation type="submission" date="2020-02" db="EMBL/GenBank/DDBJ databases">
        <title>Genome sequences of Thiorhodococcus mannitoliphagus and Thiorhodococcus minor, purple sulfur photosynthetic bacteria in the gammaproteobacterial family, Chromatiaceae.</title>
        <authorList>
            <person name="Aviles F.A."/>
            <person name="Meyer T.E."/>
            <person name="Kyndt J.A."/>
        </authorList>
    </citation>
    <scope>NUCLEOTIDE SEQUENCE [LARGE SCALE GENOMIC DNA]</scope>
    <source>
        <strain evidence="4 5">DSM 11518</strain>
    </source>
</reference>
<dbReference type="EMBL" id="JAAIJQ010000101">
    <property type="protein sequence ID" value="NEV64618.1"/>
    <property type="molecule type" value="Genomic_DNA"/>
</dbReference>
<organism evidence="4 5">
    <name type="scientific">Thiorhodococcus minor</name>
    <dbReference type="NCBI Taxonomy" id="57489"/>
    <lineage>
        <taxon>Bacteria</taxon>
        <taxon>Pseudomonadati</taxon>
        <taxon>Pseudomonadota</taxon>
        <taxon>Gammaproteobacteria</taxon>
        <taxon>Chromatiales</taxon>
        <taxon>Chromatiaceae</taxon>
        <taxon>Thiorhodococcus</taxon>
    </lineage>
</organism>
<keyword evidence="5" id="KW-1185">Reference proteome</keyword>
<dbReference type="AlphaFoldDB" id="A0A6M0K4A1"/>
<dbReference type="Gene3D" id="3.40.1620.10">
    <property type="entry name" value="YefM-like domain"/>
    <property type="match status" value="1"/>
</dbReference>
<feature type="region of interest" description="Disordered" evidence="3">
    <location>
        <begin position="62"/>
        <end position="82"/>
    </location>
</feature>
<comment type="caution">
    <text evidence="4">The sequence shown here is derived from an EMBL/GenBank/DDBJ whole genome shotgun (WGS) entry which is preliminary data.</text>
</comment>
<dbReference type="InterPro" id="IPR006442">
    <property type="entry name" value="Antitoxin_Phd/YefM"/>
</dbReference>
<evidence type="ECO:0000256" key="3">
    <source>
        <dbReference type="SAM" id="MobiDB-lite"/>
    </source>
</evidence>
<comment type="similarity">
    <text evidence="1 2">Belongs to the phD/YefM antitoxin family.</text>
</comment>
<sequence length="82" mass="8934">MQTQFNIHEAKSSLSRLIEQVEAGGEVVIARAGKPVVRLVPIGEAPRRRVLGLLKGRFTLPDEHAPPLPGTPDDFIDAIQGR</sequence>
<evidence type="ECO:0000256" key="2">
    <source>
        <dbReference type="RuleBase" id="RU362080"/>
    </source>
</evidence>
<proteinExistence type="inferred from homology"/>
<evidence type="ECO:0000313" key="5">
    <source>
        <dbReference type="Proteomes" id="UP000483379"/>
    </source>
</evidence>
<dbReference type="InterPro" id="IPR036165">
    <property type="entry name" value="YefM-like_sf"/>
</dbReference>
<gene>
    <name evidence="4" type="ORF">G3446_22580</name>
</gene>
<dbReference type="Pfam" id="PF02604">
    <property type="entry name" value="PhdYeFM_antitox"/>
    <property type="match status" value="1"/>
</dbReference>
<evidence type="ECO:0000313" key="4">
    <source>
        <dbReference type="EMBL" id="NEV64618.1"/>
    </source>
</evidence>
<comment type="function">
    <text evidence="2">Antitoxin component of a type II toxin-antitoxin (TA) system.</text>
</comment>
<dbReference type="Proteomes" id="UP000483379">
    <property type="component" value="Unassembled WGS sequence"/>
</dbReference>
<dbReference type="SUPFAM" id="SSF143120">
    <property type="entry name" value="YefM-like"/>
    <property type="match status" value="1"/>
</dbReference>